<organism evidence="1 2">
    <name type="scientific">Dendroctonus ponderosae</name>
    <name type="common">Mountain pine beetle</name>
    <dbReference type="NCBI Taxonomy" id="77166"/>
    <lineage>
        <taxon>Eukaryota</taxon>
        <taxon>Metazoa</taxon>
        <taxon>Ecdysozoa</taxon>
        <taxon>Arthropoda</taxon>
        <taxon>Hexapoda</taxon>
        <taxon>Insecta</taxon>
        <taxon>Pterygota</taxon>
        <taxon>Neoptera</taxon>
        <taxon>Endopterygota</taxon>
        <taxon>Coleoptera</taxon>
        <taxon>Polyphaga</taxon>
        <taxon>Cucujiformia</taxon>
        <taxon>Curculionidae</taxon>
        <taxon>Scolytinae</taxon>
        <taxon>Dendroctonus</taxon>
    </lineage>
</organism>
<proteinExistence type="predicted"/>
<name>A0AAR5P7H9_DENPD</name>
<dbReference type="EnsemblMetazoa" id="XM_019901494.1">
    <property type="protein sequence ID" value="XP_019757053.1"/>
    <property type="gene ID" value="LOC109535576"/>
</dbReference>
<dbReference type="AlphaFoldDB" id="A0AAR5P7H9"/>
<dbReference type="KEGG" id="dpa:109535576"/>
<dbReference type="Proteomes" id="UP000019118">
    <property type="component" value="Unassembled WGS sequence"/>
</dbReference>
<reference evidence="2" key="1">
    <citation type="journal article" date="2013" name="Genome Biol.">
        <title>Draft genome of the mountain pine beetle, Dendroctonus ponderosae Hopkins, a major forest pest.</title>
        <authorList>
            <person name="Keeling C.I."/>
            <person name="Yuen M.M."/>
            <person name="Liao N.Y."/>
            <person name="Docking T.R."/>
            <person name="Chan S.K."/>
            <person name="Taylor G.A."/>
            <person name="Palmquist D.L."/>
            <person name="Jackman S.D."/>
            <person name="Nguyen A."/>
            <person name="Li M."/>
            <person name="Henderson H."/>
            <person name="Janes J.K."/>
            <person name="Zhao Y."/>
            <person name="Pandoh P."/>
            <person name="Moore R."/>
            <person name="Sperling F.A."/>
            <person name="Huber D.P."/>
            <person name="Birol I."/>
            <person name="Jones S.J."/>
            <person name="Bohlmann J."/>
        </authorList>
    </citation>
    <scope>NUCLEOTIDE SEQUENCE</scope>
</reference>
<reference evidence="1" key="2">
    <citation type="submission" date="2024-08" db="UniProtKB">
        <authorList>
            <consortium name="EnsemblMetazoa"/>
        </authorList>
    </citation>
    <scope>IDENTIFICATION</scope>
</reference>
<dbReference type="RefSeq" id="XP_019757053.1">
    <property type="nucleotide sequence ID" value="XM_019901494.2"/>
</dbReference>
<evidence type="ECO:0000313" key="2">
    <source>
        <dbReference type="Proteomes" id="UP000019118"/>
    </source>
</evidence>
<dbReference type="GeneID" id="109535576"/>
<evidence type="ECO:0000313" key="1">
    <source>
        <dbReference type="EnsemblMetazoa" id="XP_019757053.1"/>
    </source>
</evidence>
<protein>
    <submittedName>
        <fullName evidence="1">Uncharacterized protein</fullName>
    </submittedName>
</protein>
<sequence>MQIFQQQFAMNGQKPTEDAQKVLDFFTDLIETSKTHLKYYLAEDIVLDWFGQTIRGQKKVASFIKTKVNPIRHLFKEAKSTSKIGFRDTHLVKAPKSARRILRSSFLSPPRPTLMNTPVKQLQPSTSARRLIGKLNFDSNESPRKRQKLSSTQLDTSDIDILEPESDSSDVKVQYLTAEGHVEFHRPSSKKIMKETKWQRPCKIYIAYDSGKDVKDSNFYLIIYEGNVKCRRNLMKSFDAEEPDN</sequence>
<keyword evidence="2" id="KW-1185">Reference proteome</keyword>
<accession>A0AAR5P7H9</accession>